<dbReference type="Proteomes" id="UP000067711">
    <property type="component" value="Chromosome 2"/>
</dbReference>
<evidence type="ECO:0000313" key="2">
    <source>
        <dbReference type="EMBL" id="AOJ07602.1"/>
    </source>
</evidence>
<sequence>MKVPFITWIPLGLLLCSQLVLATTIDFEDLPVGTAIGFRYAAQGITFSQNVGIGTNMNGHTAPVPHSGTQLAQQFEGEFNSAPLSFDFTNGQTHVALYGCTFSPRATGVLKIFDATGALIAQDGPKALTDSSCNTLFDLQSPSPNIKRVEFSAFDSSTNVSESDLAIDDLLFEGGAPPPPVPTSTPFISITSPGDGSSVDATNGTLLGTVKGDGLIPQLLAIVDHQRMPWDQAPPDAYSIPLVGAGTTLNFSQAIRLPFGALTITAKADNTGGKEGAATVTVTNLPEKLRNTDGSLGSLKGSLDASPSCRVAIYANGALAWDGNNVFTINAAMLPKWTAWVSATWLANLHNLRAFCPTENAHVVLGATTRQNFVGGRLYDDSSNVYFVSASFAQAIDALGGEKGTGTPVGDPQTAPAAHTWQFQRFSRPQGGLPTTIEIKGEPPVLYVERQGGDLIVLTNAGLPLTPGTATLVDQFPCSGVQGPCAIHPPSSGPRVENAGDTFCHGTTFPGGPDEWVPIISQGHTIPVKLLGWVSDSRPAGADYPATHEFWQTHAGGLIWADWDLFVHPVEPFRNLLAGNDFMEVEFEYYPAQYFFIAYNGQPLIGDLYFAAGRWIIDCGHDDYASEIHPPFVSSRIRIEGAGDAAKTVATFWVNGYYYSGQQVDFQVFPPPRPTPTSFLSVSVPRASDAAVDVTVIAPTESAFSDSDFAAFVLARFSATPRQVNIGYGGLLPFASGRVYEGTWNVGWETETQYPFAGLSASWWP</sequence>
<feature type="signal peptide" evidence="1">
    <location>
        <begin position="1"/>
        <end position="22"/>
    </location>
</feature>
<reference evidence="2 3" key="1">
    <citation type="submission" date="2015-12" db="EMBL/GenBank/DDBJ databases">
        <title>Diversity of Burkholderia near neighbor genomes.</title>
        <authorList>
            <person name="Sahl J."/>
            <person name="Wagner D."/>
            <person name="Keim P."/>
        </authorList>
    </citation>
    <scope>NUCLEOTIDE SEQUENCE [LARGE SCALE GENOMIC DNA]</scope>
    <source>
        <strain evidence="2 3">BDU8</strain>
    </source>
</reference>
<dbReference type="EMBL" id="CP013388">
    <property type="protein sequence ID" value="AOJ07602.1"/>
    <property type="molecule type" value="Genomic_DNA"/>
</dbReference>
<proteinExistence type="predicted"/>
<evidence type="ECO:0000256" key="1">
    <source>
        <dbReference type="SAM" id="SignalP"/>
    </source>
</evidence>
<feature type="chain" id="PRO_5015346157" evidence="1">
    <location>
        <begin position="23"/>
        <end position="765"/>
    </location>
</feature>
<accession>A0A1B4FVC0</accession>
<organism evidence="2 3">
    <name type="scientific">Burkholderia mayonis</name>
    <dbReference type="NCBI Taxonomy" id="1385591"/>
    <lineage>
        <taxon>Bacteria</taxon>
        <taxon>Pseudomonadati</taxon>
        <taxon>Pseudomonadota</taxon>
        <taxon>Betaproteobacteria</taxon>
        <taxon>Burkholderiales</taxon>
        <taxon>Burkholderiaceae</taxon>
        <taxon>Burkholderia</taxon>
        <taxon>pseudomallei group</taxon>
    </lineage>
</organism>
<name>A0A1B4FVC0_9BURK</name>
<dbReference type="RefSeq" id="WP_066484201.1">
    <property type="nucleotide sequence ID" value="NZ_CP013388.1"/>
</dbReference>
<gene>
    <name evidence="2" type="ORF">WS71_09965</name>
</gene>
<evidence type="ECO:0000313" key="3">
    <source>
        <dbReference type="Proteomes" id="UP000067711"/>
    </source>
</evidence>
<keyword evidence="1" id="KW-0732">Signal</keyword>
<dbReference type="AlphaFoldDB" id="A0A1B4FVC0"/>
<protein>
    <submittedName>
        <fullName evidence="2">Uncharacterized protein</fullName>
    </submittedName>
</protein>